<feature type="transmembrane region" description="Helical" evidence="16">
    <location>
        <begin position="62"/>
        <end position="79"/>
    </location>
</feature>
<evidence type="ECO:0000256" key="5">
    <source>
        <dbReference type="ARBA" id="ARBA00022692"/>
    </source>
</evidence>
<dbReference type="CDD" id="cd18603">
    <property type="entry name" value="ABC_6TM_MRP1_2_3_6_D2_like"/>
    <property type="match status" value="1"/>
</dbReference>
<feature type="transmembrane region" description="Helical" evidence="16">
    <location>
        <begin position="159"/>
        <end position="177"/>
    </location>
</feature>
<feature type="transmembrane region" description="Helical" evidence="16">
    <location>
        <begin position="533"/>
        <end position="553"/>
    </location>
</feature>
<dbReference type="FunFam" id="3.40.50.300:FF:000293">
    <property type="entry name" value="ATP binding cassette subfamily C member 1"/>
    <property type="match status" value="1"/>
</dbReference>
<keyword evidence="4" id="KW-1003">Cell membrane</keyword>
<feature type="non-terminal residue" evidence="19">
    <location>
        <position position="1487"/>
    </location>
</feature>
<protein>
    <submittedName>
        <fullName evidence="19">MRP3 protein</fullName>
    </submittedName>
</protein>
<evidence type="ECO:0000256" key="16">
    <source>
        <dbReference type="SAM" id="Phobius"/>
    </source>
</evidence>
<feature type="non-terminal residue" evidence="19">
    <location>
        <position position="1"/>
    </location>
</feature>
<dbReference type="GO" id="GO:0016323">
    <property type="term" value="C:basolateral plasma membrane"/>
    <property type="evidence" value="ECO:0007669"/>
    <property type="project" value="UniProtKB-ARBA"/>
</dbReference>
<feature type="transmembrane region" description="Helical" evidence="16">
    <location>
        <begin position="1190"/>
        <end position="1206"/>
    </location>
</feature>
<name>A0A7K8U7Q1_OCEOC</name>
<evidence type="ECO:0000256" key="1">
    <source>
        <dbReference type="ARBA" id="ARBA00004651"/>
    </source>
</evidence>
<feature type="domain" description="ABC transporter" evidence="17">
    <location>
        <begin position="623"/>
        <end position="847"/>
    </location>
</feature>
<evidence type="ECO:0000256" key="4">
    <source>
        <dbReference type="ARBA" id="ARBA00022475"/>
    </source>
</evidence>
<dbReference type="InterPro" id="IPR027417">
    <property type="entry name" value="P-loop_NTPase"/>
</dbReference>
<comment type="catalytic activity">
    <reaction evidence="15">
        <text>an S-substituted glutathione(in) + ATP + H2O = an S-substituted glutathione(out) + ADP + phosphate + H(+)</text>
        <dbReference type="Rhea" id="RHEA:19121"/>
        <dbReference type="ChEBI" id="CHEBI:15377"/>
        <dbReference type="ChEBI" id="CHEBI:15378"/>
        <dbReference type="ChEBI" id="CHEBI:30616"/>
        <dbReference type="ChEBI" id="CHEBI:43474"/>
        <dbReference type="ChEBI" id="CHEBI:90779"/>
        <dbReference type="ChEBI" id="CHEBI:456216"/>
        <dbReference type="EC" id="7.6.2.3"/>
    </reaction>
    <physiologicalReaction direction="left-to-right" evidence="15">
        <dbReference type="Rhea" id="RHEA:19122"/>
    </physiologicalReaction>
</comment>
<gene>
    <name evidence="19" type="primary">Abcc3</name>
    <name evidence="19" type="ORF">OCEOCE_R13955</name>
</gene>
<dbReference type="Gene3D" id="3.40.50.300">
    <property type="entry name" value="P-loop containing nucleotide triphosphate hydrolases"/>
    <property type="match status" value="3"/>
</dbReference>
<feature type="transmembrane region" description="Helical" evidence="16">
    <location>
        <begin position="343"/>
        <end position="363"/>
    </location>
</feature>
<keyword evidence="7" id="KW-0547">Nucleotide-binding</keyword>
<evidence type="ECO:0000259" key="17">
    <source>
        <dbReference type="PROSITE" id="PS50893"/>
    </source>
</evidence>
<feature type="transmembrane region" description="Helical" evidence="16">
    <location>
        <begin position="1001"/>
        <end position="1023"/>
    </location>
</feature>
<evidence type="ECO:0000256" key="2">
    <source>
        <dbReference type="ARBA" id="ARBA00009726"/>
    </source>
</evidence>
<dbReference type="CDD" id="cd18595">
    <property type="entry name" value="ABC_6TM_MRP1_2_3_6_D1_like"/>
    <property type="match status" value="1"/>
</dbReference>
<dbReference type="InterPro" id="IPR003439">
    <property type="entry name" value="ABC_transporter-like_ATP-bd"/>
</dbReference>
<dbReference type="Pfam" id="PF24357">
    <property type="entry name" value="TMD0_ABC"/>
    <property type="match status" value="1"/>
</dbReference>
<accession>A0A7K8U7Q1</accession>
<dbReference type="InterPro" id="IPR005292">
    <property type="entry name" value="MRP"/>
</dbReference>
<evidence type="ECO:0000256" key="6">
    <source>
        <dbReference type="ARBA" id="ARBA00022737"/>
    </source>
</evidence>
<dbReference type="FunFam" id="1.20.1560.10:FF:000001">
    <property type="entry name" value="ATP-binding cassette subfamily C member 1"/>
    <property type="match status" value="1"/>
</dbReference>
<keyword evidence="3" id="KW-0813">Transport</keyword>
<keyword evidence="11 16" id="KW-0472">Membrane</keyword>
<dbReference type="PANTHER" id="PTHR24223">
    <property type="entry name" value="ATP-BINDING CASSETTE SUB-FAMILY C"/>
    <property type="match status" value="1"/>
</dbReference>
<feature type="transmembrane region" description="Helical" evidence="16">
    <location>
        <begin position="955"/>
        <end position="981"/>
    </location>
</feature>
<dbReference type="SUPFAM" id="SSF90123">
    <property type="entry name" value="ABC transporter transmembrane region"/>
    <property type="match status" value="2"/>
</dbReference>
<dbReference type="PROSITE" id="PS50893">
    <property type="entry name" value="ABC_TRANSPORTER_2"/>
    <property type="match status" value="1"/>
</dbReference>
<dbReference type="FunFam" id="3.40.50.300:FF:000163">
    <property type="entry name" value="Multidrug resistance-associated protein member 4"/>
    <property type="match status" value="1"/>
</dbReference>
<feature type="transmembrane region" description="Helical" evidence="16">
    <location>
        <begin position="447"/>
        <end position="465"/>
    </location>
</feature>
<dbReference type="GO" id="GO:0016887">
    <property type="term" value="F:ATP hydrolysis activity"/>
    <property type="evidence" value="ECO:0007669"/>
    <property type="project" value="InterPro"/>
</dbReference>
<dbReference type="Gene3D" id="1.20.1560.10">
    <property type="entry name" value="ABC transporter type 1, transmembrane domain"/>
    <property type="match status" value="2"/>
</dbReference>
<dbReference type="InterPro" id="IPR036640">
    <property type="entry name" value="ABC1_TM_sf"/>
</dbReference>
<evidence type="ECO:0000256" key="8">
    <source>
        <dbReference type="ARBA" id="ARBA00022840"/>
    </source>
</evidence>
<dbReference type="InterPro" id="IPR050173">
    <property type="entry name" value="ABC_transporter_C-like"/>
</dbReference>
<feature type="transmembrane region" description="Helical" evidence="16">
    <location>
        <begin position="922"/>
        <end position="943"/>
    </location>
</feature>
<dbReference type="GO" id="GO:0008559">
    <property type="term" value="F:ABC-type xenobiotic transporter activity"/>
    <property type="evidence" value="ECO:0007669"/>
    <property type="project" value="UniProtKB-EC"/>
</dbReference>
<evidence type="ECO:0000256" key="13">
    <source>
        <dbReference type="ARBA" id="ARBA00047523"/>
    </source>
</evidence>
<evidence type="ECO:0000256" key="3">
    <source>
        <dbReference type="ARBA" id="ARBA00022448"/>
    </source>
</evidence>
<dbReference type="InterPro" id="IPR011527">
    <property type="entry name" value="ABC1_TM_dom"/>
</dbReference>
<feature type="transmembrane region" description="Helical" evidence="16">
    <location>
        <begin position="122"/>
        <end position="139"/>
    </location>
</feature>
<feature type="transmembrane region" description="Helical" evidence="16">
    <location>
        <begin position="91"/>
        <end position="110"/>
    </location>
</feature>
<feature type="transmembrane region" description="Helical" evidence="16">
    <location>
        <begin position="419"/>
        <end position="441"/>
    </location>
</feature>
<comment type="caution">
    <text evidence="19">The sequence shown here is derived from an EMBL/GenBank/DDBJ whole genome shotgun (WGS) entry which is preliminary data.</text>
</comment>
<dbReference type="PROSITE" id="PS00211">
    <property type="entry name" value="ABC_TRANSPORTER_1"/>
    <property type="match status" value="2"/>
</dbReference>
<organism evidence="19 20">
    <name type="scientific">Oceanites oceanicus</name>
    <name type="common">Wilson's storm petrel</name>
    <name type="synonym">Procellaria oceanica</name>
    <dbReference type="NCBI Taxonomy" id="79653"/>
    <lineage>
        <taxon>Eukaryota</taxon>
        <taxon>Metazoa</taxon>
        <taxon>Chordata</taxon>
        <taxon>Craniata</taxon>
        <taxon>Vertebrata</taxon>
        <taxon>Euteleostomi</taxon>
        <taxon>Archelosauria</taxon>
        <taxon>Archosauria</taxon>
        <taxon>Dinosauria</taxon>
        <taxon>Saurischia</taxon>
        <taxon>Theropoda</taxon>
        <taxon>Coelurosauria</taxon>
        <taxon>Aves</taxon>
        <taxon>Neognathae</taxon>
        <taxon>Neoaves</taxon>
        <taxon>Aequornithes</taxon>
        <taxon>Procellariiformes</taxon>
        <taxon>Hydrobatidae</taxon>
        <taxon>Oceanites</taxon>
    </lineage>
</organism>
<evidence type="ECO:0000313" key="20">
    <source>
        <dbReference type="Proteomes" id="UP000569728"/>
    </source>
</evidence>
<comment type="catalytic activity">
    <reaction evidence="13">
        <text>leukotriene C4(in) + ATP + H2O = leukotriene C4(out) + ADP + phosphate + H(+)</text>
        <dbReference type="Rhea" id="RHEA:38963"/>
        <dbReference type="ChEBI" id="CHEBI:15377"/>
        <dbReference type="ChEBI" id="CHEBI:15378"/>
        <dbReference type="ChEBI" id="CHEBI:30616"/>
        <dbReference type="ChEBI" id="CHEBI:43474"/>
        <dbReference type="ChEBI" id="CHEBI:57973"/>
        <dbReference type="ChEBI" id="CHEBI:456216"/>
    </reaction>
    <physiologicalReaction direction="left-to-right" evidence="13">
        <dbReference type="Rhea" id="RHEA:38964"/>
    </physiologicalReaction>
</comment>
<dbReference type="InterPro" id="IPR056227">
    <property type="entry name" value="TMD0_ABC"/>
</dbReference>
<dbReference type="OrthoDB" id="6500128at2759"/>
<evidence type="ECO:0000256" key="14">
    <source>
        <dbReference type="ARBA" id="ARBA00047576"/>
    </source>
</evidence>
<evidence type="ECO:0000256" key="7">
    <source>
        <dbReference type="ARBA" id="ARBA00022741"/>
    </source>
</evidence>
<reference evidence="19 20" key="1">
    <citation type="submission" date="2019-09" db="EMBL/GenBank/DDBJ databases">
        <title>Bird 10,000 Genomes (B10K) Project - Family phase.</title>
        <authorList>
            <person name="Zhang G."/>
        </authorList>
    </citation>
    <scope>NUCLEOTIDE SEQUENCE [LARGE SCALE GENOMIC DNA]</scope>
    <source>
        <strain evidence="19">B10K-CU-031-11</strain>
        <tissue evidence="19">Muscle</tissue>
    </source>
</reference>
<comment type="catalytic activity">
    <reaction evidence="12">
        <text>ATP + H2O + xenobioticSide 1 = ADP + phosphate + xenobioticSide 2.</text>
        <dbReference type="EC" id="7.6.2.2"/>
    </reaction>
</comment>
<keyword evidence="6" id="KW-0677">Repeat</keyword>
<dbReference type="Pfam" id="PF00005">
    <property type="entry name" value="ABC_tran"/>
    <property type="match status" value="2"/>
</dbReference>
<dbReference type="GO" id="GO:0005524">
    <property type="term" value="F:ATP binding"/>
    <property type="evidence" value="ECO:0007669"/>
    <property type="project" value="UniProtKB-KW"/>
</dbReference>
<dbReference type="EMBL" id="VWZA01001133">
    <property type="protein sequence ID" value="NXF50086.1"/>
    <property type="molecule type" value="Genomic_DNA"/>
</dbReference>
<keyword evidence="5 16" id="KW-0812">Transmembrane</keyword>
<dbReference type="SMART" id="SM00382">
    <property type="entry name" value="AAA"/>
    <property type="match status" value="1"/>
</dbReference>
<evidence type="ECO:0000256" key="12">
    <source>
        <dbReference type="ARBA" id="ARBA00034018"/>
    </source>
</evidence>
<proteinExistence type="inferred from homology"/>
<keyword evidence="8" id="KW-0067">ATP-binding</keyword>
<dbReference type="Proteomes" id="UP000569728">
    <property type="component" value="Unassembled WGS sequence"/>
</dbReference>
<keyword evidence="20" id="KW-1185">Reference proteome</keyword>
<sequence>FQDSNLSIHTDNPDLTPCFQNTILAWIPSIYLWSALPFYLLYLKHNKRGYIVLSVLSRFKTLFGVLLWCVSWADLFYSFHELLQNRTPPPVYFVTPLIVGITVLLATLLIQYERLRGVQSSGVLIIFWFLSVLCAVGPLRSKIMTTTAQGHVNERFRFTTFYIYFALIIIELILSCFKEKPPFFSPVNTDPNPCPELTSGFLSRLTFWWFTSMAILGYKRPLEDKDLWSLNEDDTSKVIVQQLSKEWDEEKAECQQKEDMTYMKKSNHVLNHIGDGPEEAEVLIRDKKHNQKPSFLKALLRTFGPYFLIGSFFKLIQDLLSFFNPQLLSVLISFIKNKDAPAWWGFLIAALMFICAVLQTLILHQHFQYCFVTGMRLRTGITGMIYRKSLVITNSAKRSSTVGEIVNLMSVDAQRFMDLMTFLNMLWSAPLQIFLALYFLWQTLGPSVLAGVAVMVLLIPFNSAIAMKTRTFQVEQMRYKDSRIKLMNEILGGIKVLKLYAWEPSFSEKVLEIRKNELRVLKKSAYLNSLSTFAWISAPFLVALTTFAVYVSVDEKNILDAEKAFVSLSLFNILKFPLSMLPQVISNVAQTSISLKRIQQFLSHDELDPNCVEMKVIAPGNAISVTNATFSWGKELKPSLEDINLLVPSGALVAIVGHVGCGKSSLVSALLGEMEKLEGEVAVKGSVAYVPQQAWIQNATLKDNILFGQAPNEQKYQNVLEACALKTDLEVLPGGDQTEIGEKGINLSGGQRQRVSLARAVYSNSDIYLLDDPLSAVDSHVAKHIFDKVIGPDGVLKGKTRILVTHGISFLPQVDHIVVLVDGKISEMGSYQDLLKQNKAFAEFLRNYALDEDIEEDEPTMLEEEEVLLAEDTLSIHTDLADNEPVTNEVRKQFLSISEKFLTCFESHRPEVELRQMNCSLWYVRVRAVLNLAVPLWCVILQVKLTVFWQYVMAVGPVISLVICFLYCCQNAAAIGANVWLSDWTNEPVINGTQHNTAMRIGVYAALGLLQGLIVLICSFTLAMGGINAARTLHAALLENKFHTPQSFYDTTPTGRIINRFSKDIYVIDEVIPPTILMFLGTFFTSLSTMIVIIASTPLFAVVIVPLAILYFFVQRFYVATSRQLKRLESVSRSPIYSHFSETVSGASVIRAYKRVKSFVDISDLKVDENQKSYYPGIVSNRWLGVRVEFVGNCIVLFAALFAVIGKNSLNAGLVGLSVSYALQVTLSLNWMVRMTSELETNIVAVERIKEYSETETEAPWIIEGKSPPEDWPSKGELEFVNYSVRYRKGLDLVLKGLNLQVHGGEKVSYQLYVFARTLLWASGDNHGVEDRVYKHSCLGGGLLLKLALQEPALKHLSNESWVYIQDPVLFSGTLRMNLDPFNKYSDEEIWKALELSHLKRFVSSQPSMLDYECSEGGENLSVGQRQLICLARALLRKTRILILDEATAAIDLETDDLIQMTIRTQFEDCTVLTIAHRLNTIMDYTR</sequence>
<keyword evidence="9" id="KW-1278">Translocase</keyword>
<dbReference type="GO" id="GO:0015431">
    <property type="term" value="F:ABC-type glutathione S-conjugate transporter activity"/>
    <property type="evidence" value="ECO:0007669"/>
    <property type="project" value="UniProtKB-EC"/>
</dbReference>
<feature type="domain" description="ABC transmembrane type-1" evidence="18">
    <location>
        <begin position="308"/>
        <end position="590"/>
    </location>
</feature>
<evidence type="ECO:0000256" key="10">
    <source>
        <dbReference type="ARBA" id="ARBA00022989"/>
    </source>
</evidence>
<comment type="subcellular location">
    <subcellularLocation>
        <location evidence="1">Cell membrane</location>
        <topology evidence="1">Multi-pass membrane protein</topology>
    </subcellularLocation>
</comment>
<dbReference type="NCBIfam" id="TIGR00957">
    <property type="entry name" value="MRP_assoc_pro"/>
    <property type="match status" value="1"/>
</dbReference>
<dbReference type="FunFam" id="1.20.1560.10:FF:000007">
    <property type="entry name" value="ATP-binding cassette subfamily C member 1"/>
    <property type="match status" value="1"/>
</dbReference>
<keyword evidence="10 16" id="KW-1133">Transmembrane helix</keyword>
<evidence type="ECO:0000256" key="15">
    <source>
        <dbReference type="ARBA" id="ARBA00048007"/>
    </source>
</evidence>
<dbReference type="InterPro" id="IPR003593">
    <property type="entry name" value="AAA+_ATPase"/>
</dbReference>
<dbReference type="PANTHER" id="PTHR24223:SF405">
    <property type="entry name" value="ATP-BINDING CASSETTE SUB-FAMILY C MEMBER 3"/>
    <property type="match status" value="1"/>
</dbReference>
<feature type="transmembrane region" description="Helical" evidence="16">
    <location>
        <begin position="1090"/>
        <end position="1114"/>
    </location>
</feature>
<feature type="transmembrane region" description="Helical" evidence="16">
    <location>
        <begin position="23"/>
        <end position="42"/>
    </location>
</feature>
<dbReference type="SUPFAM" id="SSF52540">
    <property type="entry name" value="P-loop containing nucleoside triphosphate hydrolases"/>
    <property type="match status" value="2"/>
</dbReference>
<evidence type="ECO:0000259" key="18">
    <source>
        <dbReference type="PROSITE" id="PS50929"/>
    </source>
</evidence>
<dbReference type="Pfam" id="PF00664">
    <property type="entry name" value="ABC_membrane"/>
    <property type="match status" value="2"/>
</dbReference>
<evidence type="ECO:0000256" key="11">
    <source>
        <dbReference type="ARBA" id="ARBA00023136"/>
    </source>
</evidence>
<dbReference type="PROSITE" id="PS50929">
    <property type="entry name" value="ABC_TM1F"/>
    <property type="match status" value="2"/>
</dbReference>
<dbReference type="InterPro" id="IPR017871">
    <property type="entry name" value="ABC_transporter-like_CS"/>
</dbReference>
<comment type="similarity">
    <text evidence="2">Belongs to the ABC transporter superfamily. ABCC family. Conjugate transporter (TC 3.A.1.208) subfamily.</text>
</comment>
<dbReference type="CDD" id="cd03250">
    <property type="entry name" value="ABCC_MRP_domain1"/>
    <property type="match status" value="1"/>
</dbReference>
<comment type="catalytic activity">
    <reaction evidence="14">
        <text>17beta-estradiol 17-O-(beta-D-glucuronate)(in) + ATP + H2O = 17beta-estradiol 17-O-(beta-D-glucuronate)(out) + ADP + phosphate + H(+)</text>
        <dbReference type="Rhea" id="RHEA:60128"/>
        <dbReference type="ChEBI" id="CHEBI:15377"/>
        <dbReference type="ChEBI" id="CHEBI:15378"/>
        <dbReference type="ChEBI" id="CHEBI:30616"/>
        <dbReference type="ChEBI" id="CHEBI:43474"/>
        <dbReference type="ChEBI" id="CHEBI:82961"/>
        <dbReference type="ChEBI" id="CHEBI:456216"/>
    </reaction>
    <physiologicalReaction direction="left-to-right" evidence="14">
        <dbReference type="Rhea" id="RHEA:60129"/>
    </physiologicalReaction>
</comment>
<evidence type="ECO:0000313" key="19">
    <source>
        <dbReference type="EMBL" id="NXF50086.1"/>
    </source>
</evidence>
<evidence type="ECO:0000256" key="9">
    <source>
        <dbReference type="ARBA" id="ARBA00022967"/>
    </source>
</evidence>
<feature type="domain" description="ABC transmembrane type-1" evidence="18">
    <location>
        <begin position="961"/>
        <end position="1241"/>
    </location>
</feature>